<evidence type="ECO:0000313" key="1">
    <source>
        <dbReference type="Ensembl" id="ENSPSMP00000014548.1"/>
    </source>
</evidence>
<proteinExistence type="predicted"/>
<reference evidence="1" key="1">
    <citation type="submission" date="2025-08" db="UniProtKB">
        <authorList>
            <consortium name="Ensembl"/>
        </authorList>
    </citation>
    <scope>IDENTIFICATION</scope>
</reference>
<reference evidence="1" key="2">
    <citation type="submission" date="2025-09" db="UniProtKB">
        <authorList>
            <consortium name="Ensembl"/>
        </authorList>
    </citation>
    <scope>IDENTIFICATION</scope>
</reference>
<dbReference type="AlphaFoldDB" id="A0A8C8Z7C1"/>
<keyword evidence="2" id="KW-1185">Reference proteome</keyword>
<protein>
    <submittedName>
        <fullName evidence="1">Uncharacterized protein</fullName>
    </submittedName>
</protein>
<accession>A0A8C8Z7C1</accession>
<sequence length="112" mass="12264">NSFAEVSIQSLCCAKKKLTKEPFHWHVDGRWSLNGHRPRTVSAWPRVVPVQSGTAFMVGTVLVLAGPDPWAELPGTYDTAPPISPSFSLNKNVRPAGSSPRCLHLRTCVPVF</sequence>
<name>A0A8C8Z7C1_PROSS</name>
<dbReference type="Proteomes" id="UP000694414">
    <property type="component" value="Unplaced"/>
</dbReference>
<dbReference type="Ensembl" id="ENSPSMT00000016899.1">
    <property type="protein sequence ID" value="ENSPSMP00000014548.1"/>
    <property type="gene ID" value="ENSPSMG00000010429.1"/>
</dbReference>
<organism evidence="1 2">
    <name type="scientific">Prolemur simus</name>
    <name type="common">Greater bamboo lemur</name>
    <name type="synonym">Hapalemur simus</name>
    <dbReference type="NCBI Taxonomy" id="1328070"/>
    <lineage>
        <taxon>Eukaryota</taxon>
        <taxon>Metazoa</taxon>
        <taxon>Chordata</taxon>
        <taxon>Craniata</taxon>
        <taxon>Vertebrata</taxon>
        <taxon>Euteleostomi</taxon>
        <taxon>Mammalia</taxon>
        <taxon>Eutheria</taxon>
        <taxon>Euarchontoglires</taxon>
        <taxon>Primates</taxon>
        <taxon>Strepsirrhini</taxon>
        <taxon>Lemuriformes</taxon>
        <taxon>Lemuridae</taxon>
        <taxon>Prolemur</taxon>
    </lineage>
</organism>
<evidence type="ECO:0000313" key="2">
    <source>
        <dbReference type="Proteomes" id="UP000694414"/>
    </source>
</evidence>